<dbReference type="EMBL" id="LR899009">
    <property type="protein sequence ID" value="CAD7078837.1"/>
    <property type="molecule type" value="Genomic_DNA"/>
</dbReference>
<gene>
    <name evidence="6" type="ORF">HERILL_LOCUS2085</name>
</gene>
<evidence type="ECO:0000313" key="6">
    <source>
        <dbReference type="EMBL" id="CAD7078837.1"/>
    </source>
</evidence>
<dbReference type="InterPro" id="IPR026569">
    <property type="entry name" value="Ribosomal_bL28"/>
</dbReference>
<name>A0A7R8UDR2_HERIL</name>
<evidence type="ECO:0000256" key="5">
    <source>
        <dbReference type="ARBA" id="ARBA00035538"/>
    </source>
</evidence>
<proteinExistence type="inferred from homology"/>
<reference evidence="6 7" key="1">
    <citation type="submission" date="2020-11" db="EMBL/GenBank/DDBJ databases">
        <authorList>
            <person name="Wallbank WR R."/>
            <person name="Pardo Diaz C."/>
            <person name="Kozak K."/>
            <person name="Martin S."/>
            <person name="Jiggins C."/>
            <person name="Moest M."/>
            <person name="Warren A I."/>
            <person name="Generalovic N T."/>
            <person name="Byers J.R.P. K."/>
            <person name="Montejo-Kovacevich G."/>
            <person name="Yen C E."/>
        </authorList>
    </citation>
    <scope>NUCLEOTIDE SEQUENCE [LARGE SCALE GENOMIC DNA]</scope>
</reference>
<organism evidence="6 7">
    <name type="scientific">Hermetia illucens</name>
    <name type="common">Black soldier fly</name>
    <dbReference type="NCBI Taxonomy" id="343691"/>
    <lineage>
        <taxon>Eukaryota</taxon>
        <taxon>Metazoa</taxon>
        <taxon>Ecdysozoa</taxon>
        <taxon>Arthropoda</taxon>
        <taxon>Hexapoda</taxon>
        <taxon>Insecta</taxon>
        <taxon>Pterygota</taxon>
        <taxon>Neoptera</taxon>
        <taxon>Endopterygota</taxon>
        <taxon>Diptera</taxon>
        <taxon>Brachycera</taxon>
        <taxon>Stratiomyomorpha</taxon>
        <taxon>Stratiomyidae</taxon>
        <taxon>Hermetiinae</taxon>
        <taxon>Hermetia</taxon>
    </lineage>
</organism>
<accession>A0A7R8UDR2</accession>
<protein>
    <recommendedName>
        <fullName evidence="4">Large ribosomal subunit protein bL28m</fullName>
    </recommendedName>
    <alternativeName>
        <fullName evidence="5">39S ribosomal protein L28, mitochondrial</fullName>
    </alternativeName>
</protein>
<dbReference type="PANTHER" id="PTHR13528">
    <property type="entry name" value="39S RIBOSOMAL PROTEIN L28, MITOCHONDRIAL"/>
    <property type="match status" value="1"/>
</dbReference>
<comment type="similarity">
    <text evidence="1">Belongs to the bacterial ribosomal protein bL28 family.</text>
</comment>
<keyword evidence="3" id="KW-0687">Ribonucleoprotein</keyword>
<dbReference type="InterPro" id="IPR034704">
    <property type="entry name" value="Ribosomal_bL28/bL31-like_sf"/>
</dbReference>
<dbReference type="FunCoup" id="A0A7R8UDR2">
    <property type="interactions" value="542"/>
</dbReference>
<dbReference type="OMA" id="KMSNRLK"/>
<evidence type="ECO:0000313" key="7">
    <source>
        <dbReference type="Proteomes" id="UP000594454"/>
    </source>
</evidence>
<dbReference type="OrthoDB" id="361870at2759"/>
<keyword evidence="7" id="KW-1185">Reference proteome</keyword>
<evidence type="ECO:0000256" key="1">
    <source>
        <dbReference type="ARBA" id="ARBA00008760"/>
    </source>
</evidence>
<evidence type="ECO:0000256" key="2">
    <source>
        <dbReference type="ARBA" id="ARBA00022980"/>
    </source>
</evidence>
<dbReference type="PANTHER" id="PTHR13528:SF2">
    <property type="entry name" value="LARGE RIBOSOMAL SUBUNIT PROTEIN BL28M"/>
    <property type="match status" value="1"/>
</dbReference>
<dbReference type="GO" id="GO:0005762">
    <property type="term" value="C:mitochondrial large ribosomal subunit"/>
    <property type="evidence" value="ECO:0007669"/>
    <property type="project" value="TreeGrafter"/>
</dbReference>
<evidence type="ECO:0000256" key="3">
    <source>
        <dbReference type="ARBA" id="ARBA00023274"/>
    </source>
</evidence>
<dbReference type="InParanoid" id="A0A7R8UDR2"/>
<dbReference type="Proteomes" id="UP000594454">
    <property type="component" value="Chromosome 1"/>
</dbReference>
<dbReference type="SUPFAM" id="SSF143800">
    <property type="entry name" value="L28p-like"/>
    <property type="match status" value="1"/>
</dbReference>
<dbReference type="AlphaFoldDB" id="A0A7R8UDR2"/>
<keyword evidence="2" id="KW-0689">Ribosomal protein</keyword>
<dbReference type="GO" id="GO:0003735">
    <property type="term" value="F:structural constituent of ribosome"/>
    <property type="evidence" value="ECO:0007669"/>
    <property type="project" value="InterPro"/>
</dbReference>
<sequence>MAACTPQGPNLLSGFKRLTRFDTGLGAQLPEAYKKFWREWKIQQPTAVHYIPKEGRWERDPVTGEVRAIQNTPLPLIFPPESDDGIWGGEGIIKGFQKRHPQKRRVPHFWVPVLRRSVVFSAILNQHMSVTVTDRAINLIHDNRGLDHYLLKTPACDLRSTLALGIKRKLLQALQEGCPALNDSPTKQKAVYSEYSKYLEQYTPEEVEWYGLTFLEAIKKIQAKIREESKVSPHKIEFRSKLIEELKKANIKAVGSGEEGEGGLDDTSNIQATSSWFSKVNPFGKKQET</sequence>
<evidence type="ECO:0000256" key="4">
    <source>
        <dbReference type="ARBA" id="ARBA00035269"/>
    </source>
</evidence>